<sequence>MKVIAAVLLASVLSCGPALGAEFGKWVTESTTDNVLYAATTNDSGALLGEFCFPGNGTCVWLIGMETRCNSGDSYTVLANSDAGSAPLKVLCDGQLENGSYRYVFADFEEIDGMVKRATRIGFAVPLQTDEFRVFRFPLQGAKAAIAIMRSRAERKSNPQGGTKEEIL</sequence>
<protein>
    <submittedName>
        <fullName evidence="2">Uncharacterized protein</fullName>
    </submittedName>
</protein>
<dbReference type="PROSITE" id="PS51257">
    <property type="entry name" value="PROKAR_LIPOPROTEIN"/>
    <property type="match status" value="1"/>
</dbReference>
<dbReference type="EMBL" id="JAEMHM010000005">
    <property type="protein sequence ID" value="MBJ6724496.1"/>
    <property type="molecule type" value="Genomic_DNA"/>
</dbReference>
<gene>
    <name evidence="2" type="ORF">JFN93_07245</name>
</gene>
<evidence type="ECO:0000313" key="2">
    <source>
        <dbReference type="EMBL" id="MBJ6724496.1"/>
    </source>
</evidence>
<evidence type="ECO:0000256" key="1">
    <source>
        <dbReference type="SAM" id="SignalP"/>
    </source>
</evidence>
<organism evidence="2 3">
    <name type="scientific">Geomesophilobacter sediminis</name>
    <dbReference type="NCBI Taxonomy" id="2798584"/>
    <lineage>
        <taxon>Bacteria</taxon>
        <taxon>Pseudomonadati</taxon>
        <taxon>Thermodesulfobacteriota</taxon>
        <taxon>Desulfuromonadia</taxon>
        <taxon>Geobacterales</taxon>
        <taxon>Geobacteraceae</taxon>
        <taxon>Geomesophilobacter</taxon>
    </lineage>
</organism>
<dbReference type="Proteomes" id="UP000636888">
    <property type="component" value="Unassembled WGS sequence"/>
</dbReference>
<feature type="signal peptide" evidence="1">
    <location>
        <begin position="1"/>
        <end position="20"/>
    </location>
</feature>
<accession>A0A8J7J6N3</accession>
<keyword evidence="3" id="KW-1185">Reference proteome</keyword>
<reference evidence="2" key="1">
    <citation type="submission" date="2020-12" db="EMBL/GenBank/DDBJ databases">
        <title>Geomonas sp. Red875, isolated from river sediment.</title>
        <authorList>
            <person name="Xu Z."/>
            <person name="Zhang Z."/>
            <person name="Masuda Y."/>
            <person name="Itoh H."/>
            <person name="Senoo K."/>
        </authorList>
    </citation>
    <scope>NUCLEOTIDE SEQUENCE</scope>
    <source>
        <strain evidence="2">Red875</strain>
    </source>
</reference>
<evidence type="ECO:0000313" key="3">
    <source>
        <dbReference type="Proteomes" id="UP000636888"/>
    </source>
</evidence>
<dbReference type="RefSeq" id="WP_199383343.1">
    <property type="nucleotide sequence ID" value="NZ_JAEMHM010000005.1"/>
</dbReference>
<dbReference type="AlphaFoldDB" id="A0A8J7J6N3"/>
<comment type="caution">
    <text evidence="2">The sequence shown here is derived from an EMBL/GenBank/DDBJ whole genome shotgun (WGS) entry which is preliminary data.</text>
</comment>
<name>A0A8J7J6N3_9BACT</name>
<keyword evidence="1" id="KW-0732">Signal</keyword>
<proteinExistence type="predicted"/>
<feature type="chain" id="PRO_5035299568" evidence="1">
    <location>
        <begin position="21"/>
        <end position="168"/>
    </location>
</feature>